<dbReference type="InterPro" id="IPR011047">
    <property type="entry name" value="Quinoprotein_ADH-like_sf"/>
</dbReference>
<dbReference type="OrthoDB" id="1706812at2"/>
<protein>
    <submittedName>
        <fullName evidence="1">Uncharacterized protein</fullName>
    </submittedName>
</protein>
<dbReference type="Gene3D" id="2.130.10.10">
    <property type="entry name" value="YVTN repeat-like/Quinoprotein amine dehydrogenase"/>
    <property type="match status" value="1"/>
</dbReference>
<gene>
    <name evidence="1" type="ORF">Back11_54650</name>
</gene>
<sequence length="451" mass="51334">MKYRLFLTVFMSLAFLLSGNATYAIGTTPDYSVQWLLSEKQLGLSLHYDYSSYRTSMGVFSVPTINKAGNTYLIAHRTNDLTSSAILCLNRDGKVKWRKDFKANELDVKGNYIHTDQEGNLYYLTSQLSGKNRKQIAHSLTSDGVERWTYIIPGNDAGELALRGDGNTIVSTTTKLYVINAKGKVTFTKDLPQTNANNLSFLSADNGKILFYKYLFNKDTYLGSEIYIYGSDNKLLYKVPVTIGFGDMKSKVIRFFDNGDFLNVQSYDNMSKLPAVLKMYDSKGKLKWKKVIYTNIRVDDVFISGRNIYYCSGFHDYSTAMAKSLLRIDADTGEEKSNYTTMQKGMPTFYTGYNQETIIGNESLIKAARRDLSQEKDLSLYELGRGDFKRIDPYSLAVTSDYRESLDAFMLAAYQSEDYQVMSARNGFAYVYFEDLKTKQYLLARIKLAKL</sequence>
<dbReference type="Proteomes" id="UP000275368">
    <property type="component" value="Chromosome"/>
</dbReference>
<dbReference type="InterPro" id="IPR015943">
    <property type="entry name" value="WD40/YVTN_repeat-like_dom_sf"/>
</dbReference>
<accession>A0A3G9IYZ0</accession>
<dbReference type="EMBL" id="AP019308">
    <property type="protein sequence ID" value="BBH24120.1"/>
    <property type="molecule type" value="Genomic_DNA"/>
</dbReference>
<proteinExistence type="predicted"/>
<reference evidence="1 2" key="1">
    <citation type="submission" date="2018-11" db="EMBL/GenBank/DDBJ databases">
        <title>Complete genome sequence of Paenibacillus baekrokdamisoli strain KCTC 33723.</title>
        <authorList>
            <person name="Kang S.W."/>
            <person name="Lee K.C."/>
            <person name="Kim K.K."/>
            <person name="Kim J.S."/>
            <person name="Kim D.S."/>
            <person name="Ko S.H."/>
            <person name="Yang S.H."/>
            <person name="Lee J.S."/>
        </authorList>
    </citation>
    <scope>NUCLEOTIDE SEQUENCE [LARGE SCALE GENOMIC DNA]</scope>
    <source>
        <strain evidence="1 2">KCTC 33723</strain>
    </source>
</reference>
<dbReference type="RefSeq" id="WP_125664119.1">
    <property type="nucleotide sequence ID" value="NZ_AP019308.1"/>
</dbReference>
<dbReference type="KEGG" id="pbk:Back11_54650"/>
<dbReference type="AlphaFoldDB" id="A0A3G9IYZ0"/>
<evidence type="ECO:0000313" key="1">
    <source>
        <dbReference type="EMBL" id="BBH24120.1"/>
    </source>
</evidence>
<evidence type="ECO:0000313" key="2">
    <source>
        <dbReference type="Proteomes" id="UP000275368"/>
    </source>
</evidence>
<organism evidence="1 2">
    <name type="scientific">Paenibacillus baekrokdamisoli</name>
    <dbReference type="NCBI Taxonomy" id="1712516"/>
    <lineage>
        <taxon>Bacteria</taxon>
        <taxon>Bacillati</taxon>
        <taxon>Bacillota</taxon>
        <taxon>Bacilli</taxon>
        <taxon>Bacillales</taxon>
        <taxon>Paenibacillaceae</taxon>
        <taxon>Paenibacillus</taxon>
    </lineage>
</organism>
<keyword evidence="2" id="KW-1185">Reference proteome</keyword>
<dbReference type="SUPFAM" id="SSF50998">
    <property type="entry name" value="Quinoprotein alcohol dehydrogenase-like"/>
    <property type="match status" value="1"/>
</dbReference>
<name>A0A3G9IYZ0_9BACL</name>